<proteinExistence type="inferred from homology"/>
<accession>G1PRF0</accession>
<feature type="compositionally biased region" description="Polar residues" evidence="2">
    <location>
        <begin position="392"/>
        <end position="403"/>
    </location>
</feature>
<dbReference type="KEGG" id="mlf:102418145"/>
<evidence type="ECO:0000256" key="2">
    <source>
        <dbReference type="SAM" id="MobiDB-lite"/>
    </source>
</evidence>
<dbReference type="Pfam" id="PF12480">
    <property type="entry name" value="GARIL_Rab2_bd"/>
    <property type="match status" value="1"/>
</dbReference>
<sequence>MNRESPLPYYTAQNSSNMGMFNTTMGKLQRQLQKGEYDIFKHAPIFESDFIQITRRGEVVDVHNHVRILTMGIASTSPILPLPDVMLLARPATGWEEHAGRSRVPTGKSRQAAKTLELTRLLPLKFVRISIHDREKQQLRLKFATGRSCYLQLCSPRDAWDDLFAGWENLVHLLQTPMDSHNSTYTNPAGNMACMPVFEDEDKRSQRVADLRGKEDQDQVSIRSLHVVSEVAGATSAAFAGGEDIQYDSYRFTAMPDVATQNPKPMELDKVSIAGVAAGTTAGALSMAITTSAALEQLSTAIAGAAAKGPGGSSTSIAIADAANMSPKSIKMAFAGAANKVPGSPSNTSLSPETSMVVARAKAEPTSKTVGEIAIGRATQPLIATLPKEGSVSEQAGRQQRASPATAEACKSRKDWRERRERNKDPRSPHHLRASESHQKPGGDKILRKPSSWFLARQRNDKKEPRFSSPGSSRPVTMHRVISSAPITNDSRTSHKPGRSLSTSNSGSTTKRLSSISSFWRNVKANLTIKTVTSPHGRDVDKLAKTMGRNSMESIIEIGESGQGLEMTDSPTSEIMEIVTFEPY</sequence>
<dbReference type="AlphaFoldDB" id="G1PRF0"/>
<comment type="similarity">
    <text evidence="1">Belongs to the GARIN family.</text>
</comment>
<dbReference type="GO" id="GO:0005794">
    <property type="term" value="C:Golgi apparatus"/>
    <property type="evidence" value="ECO:0007669"/>
    <property type="project" value="Ensembl"/>
</dbReference>
<dbReference type="GeneID" id="102418145"/>
<dbReference type="PANTHER" id="PTHR22574">
    <property type="match status" value="1"/>
</dbReference>
<feature type="domain" description="Golgi associated RAB2 interactor protein-like Rab2B-binding" evidence="3">
    <location>
        <begin position="115"/>
        <end position="184"/>
    </location>
</feature>
<dbReference type="InterPro" id="IPR022168">
    <property type="entry name" value="GARIL-like_Rab2B-bd"/>
</dbReference>
<organism evidence="4 5">
    <name type="scientific">Myotis lucifugus</name>
    <name type="common">Little brown bat</name>
    <dbReference type="NCBI Taxonomy" id="59463"/>
    <lineage>
        <taxon>Eukaryota</taxon>
        <taxon>Metazoa</taxon>
        <taxon>Chordata</taxon>
        <taxon>Craniata</taxon>
        <taxon>Vertebrata</taxon>
        <taxon>Euteleostomi</taxon>
        <taxon>Mammalia</taxon>
        <taxon>Eutheria</taxon>
        <taxon>Laurasiatheria</taxon>
        <taxon>Chiroptera</taxon>
        <taxon>Yangochiroptera</taxon>
        <taxon>Vespertilionidae</taxon>
        <taxon>Myotis</taxon>
    </lineage>
</organism>
<dbReference type="GeneTree" id="ENSGT00940000162770"/>
<dbReference type="GO" id="GO:0005634">
    <property type="term" value="C:nucleus"/>
    <property type="evidence" value="ECO:0007669"/>
    <property type="project" value="TreeGrafter"/>
</dbReference>
<feature type="compositionally biased region" description="Polar residues" evidence="2">
    <location>
        <begin position="500"/>
        <end position="511"/>
    </location>
</feature>
<reference evidence="4" key="3">
    <citation type="submission" date="2025-09" db="UniProtKB">
        <authorList>
            <consortium name="Ensembl"/>
        </authorList>
    </citation>
    <scope>IDENTIFICATION</scope>
</reference>
<dbReference type="OrthoDB" id="9942703at2759"/>
<feature type="compositionally biased region" description="Basic and acidic residues" evidence="2">
    <location>
        <begin position="410"/>
        <end position="447"/>
    </location>
</feature>
<dbReference type="CTD" id="149647"/>
<evidence type="ECO:0000259" key="3">
    <source>
        <dbReference type="Pfam" id="PF12480"/>
    </source>
</evidence>
<gene>
    <name evidence="4" type="primary">GARIN4</name>
</gene>
<evidence type="ECO:0000256" key="1">
    <source>
        <dbReference type="ARBA" id="ARBA00038379"/>
    </source>
</evidence>
<dbReference type="PANTHER" id="PTHR22574:SF15">
    <property type="entry name" value="GOLGI-ASSOCIATED RAB2 INTERACTOR PROTEIN 4"/>
    <property type="match status" value="1"/>
</dbReference>
<dbReference type="STRING" id="59463.ENSMLUP00000013712"/>
<dbReference type="GO" id="GO:0007030">
    <property type="term" value="P:Golgi organization"/>
    <property type="evidence" value="ECO:0007669"/>
    <property type="project" value="Ensembl"/>
</dbReference>
<dbReference type="Ensembl" id="ENSMLUT00000015058.2">
    <property type="protein sequence ID" value="ENSMLUP00000013712.2"/>
    <property type="gene ID" value="ENSMLUG00000015054.2"/>
</dbReference>
<dbReference type="Proteomes" id="UP000001074">
    <property type="component" value="Unassembled WGS sequence"/>
</dbReference>
<dbReference type="eggNOG" id="ENOG502S0XQ">
    <property type="taxonomic scope" value="Eukaryota"/>
</dbReference>
<name>G1PRF0_MYOLU</name>
<dbReference type="EMBL" id="AAPE02020002">
    <property type="status" value="NOT_ANNOTATED_CDS"/>
    <property type="molecule type" value="Genomic_DNA"/>
</dbReference>
<protein>
    <submittedName>
        <fullName evidence="4">Golgi associated RAB2 interactor family member 4</fullName>
    </submittedName>
</protein>
<dbReference type="HOGENOM" id="CLU_035424_0_0_1"/>
<keyword evidence="5" id="KW-1185">Reference proteome</keyword>
<evidence type="ECO:0000313" key="5">
    <source>
        <dbReference type="Proteomes" id="UP000001074"/>
    </source>
</evidence>
<reference evidence="4" key="2">
    <citation type="submission" date="2025-08" db="UniProtKB">
        <authorList>
            <consortium name="Ensembl"/>
        </authorList>
    </citation>
    <scope>IDENTIFICATION</scope>
</reference>
<dbReference type="OMA" id="GDQDQVS"/>
<feature type="region of interest" description="Disordered" evidence="2">
    <location>
        <begin position="386"/>
        <end position="511"/>
    </location>
</feature>
<dbReference type="InParanoid" id="G1PRF0"/>
<evidence type="ECO:0000313" key="4">
    <source>
        <dbReference type="Ensembl" id="ENSMLUP00000013712.2"/>
    </source>
</evidence>
<reference evidence="4 5" key="1">
    <citation type="journal article" date="2011" name="Nature">
        <title>A high-resolution map of human evolutionary constraint using 29 mammals.</title>
        <authorList>
            <person name="Lindblad-Toh K."/>
            <person name="Garber M."/>
            <person name="Zuk O."/>
            <person name="Lin M.F."/>
            <person name="Parker B.J."/>
            <person name="Washietl S."/>
            <person name="Kheradpour P."/>
            <person name="Ernst J."/>
            <person name="Jordan G."/>
            <person name="Mauceli E."/>
            <person name="Ward L.D."/>
            <person name="Lowe C.B."/>
            <person name="Holloway A.K."/>
            <person name="Clamp M."/>
            <person name="Gnerre S."/>
            <person name="Alfoldi J."/>
            <person name="Beal K."/>
            <person name="Chang J."/>
            <person name="Clawson H."/>
            <person name="Cuff J."/>
            <person name="Di Palma F."/>
            <person name="Fitzgerald S."/>
            <person name="Flicek P."/>
            <person name="Guttman M."/>
            <person name="Hubisz M.J."/>
            <person name="Jaffe D.B."/>
            <person name="Jungreis I."/>
            <person name="Kent W.J."/>
            <person name="Kostka D."/>
            <person name="Lara M."/>
            <person name="Martins A.L."/>
            <person name="Massingham T."/>
            <person name="Moltke I."/>
            <person name="Raney B.J."/>
            <person name="Rasmussen M.D."/>
            <person name="Robinson J."/>
            <person name="Stark A."/>
            <person name="Vilella A.J."/>
            <person name="Wen J."/>
            <person name="Xie X."/>
            <person name="Zody M.C."/>
            <person name="Baldwin J."/>
            <person name="Bloom T."/>
            <person name="Chin C.W."/>
            <person name="Heiman D."/>
            <person name="Nicol R."/>
            <person name="Nusbaum C."/>
            <person name="Young S."/>
            <person name="Wilkinson J."/>
            <person name="Worley K.C."/>
            <person name="Kovar C.L."/>
            <person name="Muzny D.M."/>
            <person name="Gibbs R.A."/>
            <person name="Cree A."/>
            <person name="Dihn H.H."/>
            <person name="Fowler G."/>
            <person name="Jhangiani S."/>
            <person name="Joshi V."/>
            <person name="Lee S."/>
            <person name="Lewis L.R."/>
            <person name="Nazareth L.V."/>
            <person name="Okwuonu G."/>
            <person name="Santibanez J."/>
            <person name="Warren W.C."/>
            <person name="Mardis E.R."/>
            <person name="Weinstock G.M."/>
            <person name="Wilson R.K."/>
            <person name="Delehaunty K."/>
            <person name="Dooling D."/>
            <person name="Fronik C."/>
            <person name="Fulton L."/>
            <person name="Fulton B."/>
            <person name="Graves T."/>
            <person name="Minx P."/>
            <person name="Sodergren E."/>
            <person name="Birney E."/>
            <person name="Margulies E.H."/>
            <person name="Herrero J."/>
            <person name="Green E.D."/>
            <person name="Haussler D."/>
            <person name="Siepel A."/>
            <person name="Goldman N."/>
            <person name="Pollard K.S."/>
            <person name="Pedersen J.S."/>
            <person name="Lander E.S."/>
            <person name="Kellis M."/>
        </authorList>
    </citation>
    <scope>NUCLEOTIDE SEQUENCE [LARGE SCALE GENOMIC DNA]</scope>
</reference>